<evidence type="ECO:0000313" key="3">
    <source>
        <dbReference type="Proteomes" id="UP000030686"/>
    </source>
</evidence>
<dbReference type="AlphaFoldDB" id="W6PX37"/>
<feature type="compositionally biased region" description="Polar residues" evidence="1">
    <location>
        <begin position="1"/>
        <end position="12"/>
    </location>
</feature>
<sequence>MGLSEPDSQATLTIGKEYPWRTGSSGSGPLDLSAERLFSLTLDRGMEYGRRWNPFYFGKDMTDQS</sequence>
<name>W6PX37_PENRF</name>
<dbReference type="Proteomes" id="UP000030686">
    <property type="component" value="Unassembled WGS sequence"/>
</dbReference>
<gene>
    <name evidence="2" type="ORF">PROQFM164_S01g002147</name>
</gene>
<dbReference type="EMBL" id="HG792015">
    <property type="protein sequence ID" value="CDM28336.1"/>
    <property type="molecule type" value="Genomic_DNA"/>
</dbReference>
<accession>W6PX37</accession>
<protein>
    <submittedName>
        <fullName evidence="2">Genomic scaffold, ProqFM164S01</fullName>
    </submittedName>
</protein>
<reference evidence="2" key="1">
    <citation type="journal article" date="2014" name="Nat. Commun.">
        <title>Multiple recent horizontal transfers of a large genomic region in cheese making fungi.</title>
        <authorList>
            <person name="Cheeseman K."/>
            <person name="Ropars J."/>
            <person name="Renault P."/>
            <person name="Dupont J."/>
            <person name="Gouzy J."/>
            <person name="Branca A."/>
            <person name="Abraham A.L."/>
            <person name="Ceppi M."/>
            <person name="Conseiller E."/>
            <person name="Debuchy R."/>
            <person name="Malagnac F."/>
            <person name="Goarin A."/>
            <person name="Silar P."/>
            <person name="Lacoste S."/>
            <person name="Sallet E."/>
            <person name="Bensimon A."/>
            <person name="Giraud T."/>
            <person name="Brygoo Y."/>
        </authorList>
    </citation>
    <scope>NUCLEOTIDE SEQUENCE [LARGE SCALE GENOMIC DNA]</scope>
    <source>
        <strain evidence="2">FM164</strain>
    </source>
</reference>
<evidence type="ECO:0000256" key="1">
    <source>
        <dbReference type="SAM" id="MobiDB-lite"/>
    </source>
</evidence>
<proteinExistence type="predicted"/>
<feature type="region of interest" description="Disordered" evidence="1">
    <location>
        <begin position="1"/>
        <end position="27"/>
    </location>
</feature>
<keyword evidence="3" id="KW-1185">Reference proteome</keyword>
<evidence type="ECO:0000313" key="2">
    <source>
        <dbReference type="EMBL" id="CDM28336.1"/>
    </source>
</evidence>
<organism evidence="2 3">
    <name type="scientific">Penicillium roqueforti (strain FM164)</name>
    <dbReference type="NCBI Taxonomy" id="1365484"/>
    <lineage>
        <taxon>Eukaryota</taxon>
        <taxon>Fungi</taxon>
        <taxon>Dikarya</taxon>
        <taxon>Ascomycota</taxon>
        <taxon>Pezizomycotina</taxon>
        <taxon>Eurotiomycetes</taxon>
        <taxon>Eurotiomycetidae</taxon>
        <taxon>Eurotiales</taxon>
        <taxon>Aspergillaceae</taxon>
        <taxon>Penicillium</taxon>
    </lineage>
</organism>